<reference evidence="7" key="1">
    <citation type="submission" date="2025-08" db="UniProtKB">
        <authorList>
            <consortium name="RefSeq"/>
        </authorList>
    </citation>
    <scope>IDENTIFICATION</scope>
</reference>
<accession>A0ABM0JU60</accession>
<dbReference type="Pfam" id="PF01467">
    <property type="entry name" value="CTP_transf_like"/>
    <property type="match status" value="1"/>
</dbReference>
<protein>
    <submittedName>
        <fullName evidence="7">Uncharacterized protein LOC101860260</fullName>
    </submittedName>
</protein>
<dbReference type="Gene3D" id="1.20.120.1760">
    <property type="match status" value="1"/>
</dbReference>
<evidence type="ECO:0000256" key="3">
    <source>
        <dbReference type="SAM" id="MobiDB-lite"/>
    </source>
</evidence>
<dbReference type="InterPro" id="IPR043130">
    <property type="entry name" value="CDP-OH_PTrfase_TM_dom"/>
</dbReference>
<dbReference type="InterPro" id="IPR000462">
    <property type="entry name" value="CDP-OH_P_trans"/>
</dbReference>
<dbReference type="GeneID" id="101860260"/>
<evidence type="ECO:0000313" key="7">
    <source>
        <dbReference type="RefSeq" id="XP_005101562.2"/>
    </source>
</evidence>
<keyword evidence="1" id="KW-0808">Transferase</keyword>
<organism evidence="6 7">
    <name type="scientific">Aplysia californica</name>
    <name type="common">California sea hare</name>
    <dbReference type="NCBI Taxonomy" id="6500"/>
    <lineage>
        <taxon>Eukaryota</taxon>
        <taxon>Metazoa</taxon>
        <taxon>Spiralia</taxon>
        <taxon>Lophotrochozoa</taxon>
        <taxon>Mollusca</taxon>
        <taxon>Gastropoda</taxon>
        <taxon>Heterobranchia</taxon>
        <taxon>Euthyneura</taxon>
        <taxon>Tectipleura</taxon>
        <taxon>Aplysiida</taxon>
        <taxon>Aplysioidea</taxon>
        <taxon>Aplysiidae</taxon>
        <taxon>Aplysia</taxon>
    </lineage>
</organism>
<feature type="domain" description="Cytidyltransferase-like" evidence="5">
    <location>
        <begin position="374"/>
        <end position="498"/>
    </location>
</feature>
<keyword evidence="2" id="KW-0548">Nucleotidyltransferase</keyword>
<proteinExistence type="predicted"/>
<keyword evidence="4" id="KW-1133">Transmembrane helix</keyword>
<dbReference type="PANTHER" id="PTHR43793:SF1">
    <property type="entry name" value="FAD SYNTHASE"/>
    <property type="match status" value="1"/>
</dbReference>
<keyword evidence="4" id="KW-0812">Transmembrane</keyword>
<keyword evidence="6" id="KW-1185">Reference proteome</keyword>
<feature type="region of interest" description="Disordered" evidence="3">
    <location>
        <begin position="274"/>
        <end position="307"/>
    </location>
</feature>
<evidence type="ECO:0000313" key="6">
    <source>
        <dbReference type="Proteomes" id="UP000694888"/>
    </source>
</evidence>
<dbReference type="NCBIfam" id="TIGR00125">
    <property type="entry name" value="cyt_tran_rel"/>
    <property type="match status" value="1"/>
</dbReference>
<evidence type="ECO:0000256" key="2">
    <source>
        <dbReference type="ARBA" id="ARBA00022695"/>
    </source>
</evidence>
<dbReference type="Proteomes" id="UP000694888">
    <property type="component" value="Unplaced"/>
</dbReference>
<dbReference type="InterPro" id="IPR014729">
    <property type="entry name" value="Rossmann-like_a/b/a_fold"/>
</dbReference>
<evidence type="ECO:0000259" key="5">
    <source>
        <dbReference type="Pfam" id="PF01467"/>
    </source>
</evidence>
<dbReference type="Gene3D" id="3.40.50.620">
    <property type="entry name" value="HUPs"/>
    <property type="match status" value="1"/>
</dbReference>
<name>A0ABM0JU60_APLCA</name>
<dbReference type="InterPro" id="IPR004821">
    <property type="entry name" value="Cyt_trans-like"/>
</dbReference>
<feature type="transmembrane region" description="Helical" evidence="4">
    <location>
        <begin position="163"/>
        <end position="182"/>
    </location>
</feature>
<dbReference type="InterPro" id="IPR050385">
    <property type="entry name" value="Archaeal_FAD_synthase"/>
</dbReference>
<dbReference type="PANTHER" id="PTHR43793">
    <property type="entry name" value="FAD SYNTHASE"/>
    <property type="match status" value="1"/>
</dbReference>
<dbReference type="RefSeq" id="XP_005101562.2">
    <property type="nucleotide sequence ID" value="XM_005101505.3"/>
</dbReference>
<keyword evidence="4" id="KW-0472">Membrane</keyword>
<dbReference type="Pfam" id="PF01066">
    <property type="entry name" value="CDP-OH_P_transf"/>
    <property type="match status" value="1"/>
</dbReference>
<evidence type="ECO:0000256" key="1">
    <source>
        <dbReference type="ARBA" id="ARBA00022679"/>
    </source>
</evidence>
<sequence length="521" mass="58810">MTVKSILRMCALPFTSSMQIIEALLFMLVRWYDDYLYSPLQTALWPVVELVPRTLDVDGYRINIFTANIVSWSRTLLVVPIAMSLKYQFYWTGFWLVILHDFLDHLDGIVAKVQRQKYGPVDDPILGGFMDAFCDKIVNVLSLWSILMVTNFSTMTWTQMSVYITACGIIIVYEFILGVVRVQDFFRAYYLRKFNKVDVGSSKANTAAIMEGKLKEKLESLGIAALCVAQSAPMALLSVSGVLGITSLYLSVRLAHSSLTNKLWARAAHMRSQAHASEDEDELKSSGGEHEDEKTMASSGSQTDSYEDGGFKVLARQSSVFEEKYEESNVEAYPTSGVELDNMTLSQGLHRSFSMPGTELFPDSHLDSRVERVYTIGCFDLFHHGHVTLLNRMRTFGKKVIVGVHDSRSIYQLKKRVPIDSTVTRMRNVKRHADEVFCVAGTDPTSFIDNIFDRSMTGSAIYVRGDDMPDFPARKLCESLMTVKFLPYTPGVSSTKLRKDLFNACHCDVRLDDGYADLLFY</sequence>
<evidence type="ECO:0000256" key="4">
    <source>
        <dbReference type="SAM" id="Phobius"/>
    </source>
</evidence>
<gene>
    <name evidence="7" type="primary">LOC101860260</name>
</gene>
<feature type="compositionally biased region" description="Basic and acidic residues" evidence="3">
    <location>
        <begin position="283"/>
        <end position="295"/>
    </location>
</feature>
<dbReference type="SUPFAM" id="SSF52374">
    <property type="entry name" value="Nucleotidylyl transferase"/>
    <property type="match status" value="1"/>
</dbReference>